<accession>A0A6J4QZC2</accession>
<proteinExistence type="predicted"/>
<name>A0A6J4QZC2_9ACTN</name>
<dbReference type="EMBL" id="CADCVE010000074">
    <property type="protein sequence ID" value="CAA9459723.1"/>
    <property type="molecule type" value="Genomic_DNA"/>
</dbReference>
<evidence type="ECO:0000313" key="1">
    <source>
        <dbReference type="EMBL" id="CAA9459723.1"/>
    </source>
</evidence>
<sequence length="80" mass="8448">MAVDTQDTIVVACERSGAVAGSRGVVDYYASDAGDRANADRGVLRPYGCRCKVSKDHEGGGVISTHEDAGRFSVYLRQGP</sequence>
<organism evidence="1">
    <name type="scientific">uncultured Rubrobacteraceae bacterium</name>
    <dbReference type="NCBI Taxonomy" id="349277"/>
    <lineage>
        <taxon>Bacteria</taxon>
        <taxon>Bacillati</taxon>
        <taxon>Actinomycetota</taxon>
        <taxon>Rubrobacteria</taxon>
        <taxon>Rubrobacterales</taxon>
        <taxon>Rubrobacteraceae</taxon>
        <taxon>environmental samples</taxon>
    </lineage>
</organism>
<reference evidence="1" key="1">
    <citation type="submission" date="2020-02" db="EMBL/GenBank/DDBJ databases">
        <authorList>
            <person name="Meier V. D."/>
        </authorList>
    </citation>
    <scope>NUCLEOTIDE SEQUENCE</scope>
    <source>
        <strain evidence="1">AVDCRST_MAG28</strain>
    </source>
</reference>
<dbReference type="AlphaFoldDB" id="A0A6J4QZC2"/>
<protein>
    <submittedName>
        <fullName evidence="1">Uncharacterized protein</fullName>
    </submittedName>
</protein>
<gene>
    <name evidence="1" type="ORF">AVDCRST_MAG28-3043</name>
</gene>